<evidence type="ECO:0000313" key="1">
    <source>
        <dbReference type="EMBL" id="TMS21042.1"/>
    </source>
</evidence>
<dbReference type="EMBL" id="CM011676">
    <property type="protein sequence ID" value="TMS21042.1"/>
    <property type="molecule type" value="Genomic_DNA"/>
</dbReference>
<name>A0ACD3RNU2_LARCR</name>
<dbReference type="Proteomes" id="UP000793456">
    <property type="component" value="Chromosome III"/>
</dbReference>
<gene>
    <name evidence="1" type="ORF">E3U43_015015</name>
</gene>
<keyword evidence="2" id="KW-1185">Reference proteome</keyword>
<proteinExistence type="predicted"/>
<comment type="caution">
    <text evidence="1">The sequence shown here is derived from an EMBL/GenBank/DDBJ whole genome shotgun (WGS) entry which is preliminary data.</text>
</comment>
<reference evidence="1" key="1">
    <citation type="submission" date="2018-11" db="EMBL/GenBank/DDBJ databases">
        <title>The sequence and de novo assembly of Larimichthys crocea genome using PacBio and Hi-C technologies.</title>
        <authorList>
            <person name="Xu P."/>
            <person name="Chen B."/>
            <person name="Zhou Z."/>
            <person name="Ke Q."/>
            <person name="Wu Y."/>
            <person name="Bai H."/>
            <person name="Pu F."/>
        </authorList>
    </citation>
    <scope>NUCLEOTIDE SEQUENCE</scope>
    <source>
        <tissue evidence="1">Muscle</tissue>
    </source>
</reference>
<sequence>MGLFGRTQEKPPKELITEWSQKIRKEMRVIDRQIRDIQREQEKVKRSIKDAAKKGQKDVCVILAKEMIQSKRAVTKLYASKAQMNSVLLSMKNQLAVLRVAGALQKSTEVMKAMQNLVKIPEIQATMRELSKEMMKAGIIEEMLEDTFESMEDGEEMEEAAEEEVDKILFEITAGALGKAPSKVTDALPEMEPAWSHSSFGRREFGEPAGLPQPPQQARNLYCTENLVLTQPLGRACHLEETPPSSQRVLSPFPAQWSPGSSLDLWLPFYYELKIAIVVWLLSPYTKGSSVLYRKFVHPTLSSKEKDIDDYIGQAKDKSYDTLVHFGRKGLNVAATAAVMAATKSQGVLSDRLRSFSMQDLSSYQSDPVNTGPGVTQPAPTQHRTKTMMRSKSESYNKGTGQDFDIADYEVLGLNQWDSTGLLSQDISPSESESTPITLSLTPQSSPPSTPSPPPTPPAPEKLEEMGKGVQTATSSPQLRLIKRKAPEVYRAVNVAAQLLPALESGDLLTDSLISIAV</sequence>
<evidence type="ECO:0000313" key="2">
    <source>
        <dbReference type="Proteomes" id="UP000793456"/>
    </source>
</evidence>
<organism evidence="1 2">
    <name type="scientific">Larimichthys crocea</name>
    <name type="common">Large yellow croaker</name>
    <name type="synonym">Pseudosciaena crocea</name>
    <dbReference type="NCBI Taxonomy" id="215358"/>
    <lineage>
        <taxon>Eukaryota</taxon>
        <taxon>Metazoa</taxon>
        <taxon>Chordata</taxon>
        <taxon>Craniata</taxon>
        <taxon>Vertebrata</taxon>
        <taxon>Euteleostomi</taxon>
        <taxon>Actinopterygii</taxon>
        <taxon>Neopterygii</taxon>
        <taxon>Teleostei</taxon>
        <taxon>Neoteleostei</taxon>
        <taxon>Acanthomorphata</taxon>
        <taxon>Eupercaria</taxon>
        <taxon>Sciaenidae</taxon>
        <taxon>Larimichthys</taxon>
    </lineage>
</organism>
<accession>A0ACD3RNU2</accession>
<protein>
    <submittedName>
        <fullName evidence="1">Uncharacterized protein</fullName>
    </submittedName>
</protein>